<evidence type="ECO:0000313" key="3">
    <source>
        <dbReference type="EMBL" id="KKS79975.1"/>
    </source>
</evidence>
<dbReference type="GO" id="GO:0006355">
    <property type="term" value="P:regulation of DNA-templated transcription"/>
    <property type="evidence" value="ECO:0007669"/>
    <property type="project" value="InterPro"/>
</dbReference>
<evidence type="ECO:0000256" key="1">
    <source>
        <dbReference type="SAM" id="Phobius"/>
    </source>
</evidence>
<dbReference type="PROSITE" id="PS50937">
    <property type="entry name" value="HTH_MERR_2"/>
    <property type="match status" value="1"/>
</dbReference>
<dbReference type="Pfam" id="PF13411">
    <property type="entry name" value="MerR_1"/>
    <property type="match status" value="1"/>
</dbReference>
<evidence type="ECO:0000313" key="4">
    <source>
        <dbReference type="Proteomes" id="UP000034213"/>
    </source>
</evidence>
<evidence type="ECO:0000259" key="2">
    <source>
        <dbReference type="PROSITE" id="PS50937"/>
    </source>
</evidence>
<accession>A0A0G1C2V3</accession>
<dbReference type="CDD" id="cd04762">
    <property type="entry name" value="HTH_MerR-trunc"/>
    <property type="match status" value="1"/>
</dbReference>
<keyword evidence="1" id="KW-0472">Membrane</keyword>
<protein>
    <submittedName>
        <fullName evidence="3">Integrase/resolvase</fullName>
    </submittedName>
</protein>
<dbReference type="STRING" id="1618369.UV54_C0021G0001"/>
<dbReference type="GO" id="GO:0003677">
    <property type="term" value="F:DNA binding"/>
    <property type="evidence" value="ECO:0007669"/>
    <property type="project" value="InterPro"/>
</dbReference>
<dbReference type="Gene3D" id="1.10.1660.10">
    <property type="match status" value="1"/>
</dbReference>
<dbReference type="SMART" id="SM00422">
    <property type="entry name" value="HTH_MERR"/>
    <property type="match status" value="1"/>
</dbReference>
<dbReference type="InterPro" id="IPR000551">
    <property type="entry name" value="MerR-type_HTH_dom"/>
</dbReference>
<dbReference type="AlphaFoldDB" id="A0A0G1C2V3"/>
<comment type="caution">
    <text evidence="3">The sequence shown here is derived from an EMBL/GenBank/DDBJ whole genome shotgun (WGS) entry which is preliminary data.</text>
</comment>
<dbReference type="SUPFAM" id="SSF46955">
    <property type="entry name" value="Putative DNA-binding domain"/>
    <property type="match status" value="1"/>
</dbReference>
<feature type="domain" description="HTH merR-type" evidence="2">
    <location>
        <begin position="1"/>
        <end position="52"/>
    </location>
</feature>
<feature type="transmembrane region" description="Helical" evidence="1">
    <location>
        <begin position="72"/>
        <end position="93"/>
    </location>
</feature>
<dbReference type="EMBL" id="LCEW01000021">
    <property type="protein sequence ID" value="KKS79975.1"/>
    <property type="molecule type" value="Genomic_DNA"/>
</dbReference>
<dbReference type="InterPro" id="IPR009061">
    <property type="entry name" value="DNA-bd_dom_put_sf"/>
</dbReference>
<keyword evidence="1" id="KW-1133">Transmembrane helix</keyword>
<keyword evidence="1" id="KW-0812">Transmembrane</keyword>
<proteinExistence type="predicted"/>
<organism evidence="3 4">
    <name type="scientific">Candidatus Beckwithbacteria bacterium GW2011_GWA2_43_10</name>
    <dbReference type="NCBI Taxonomy" id="1618369"/>
    <lineage>
        <taxon>Bacteria</taxon>
        <taxon>Candidatus Beckwithiibacteriota</taxon>
    </lineage>
</organism>
<feature type="non-terminal residue" evidence="3">
    <location>
        <position position="340"/>
    </location>
</feature>
<name>A0A0G1C2V3_9BACT</name>
<dbReference type="Proteomes" id="UP000034213">
    <property type="component" value="Unassembled WGS sequence"/>
</dbReference>
<gene>
    <name evidence="3" type="ORF">UV54_C0021G0001</name>
</gene>
<reference evidence="3 4" key="1">
    <citation type="journal article" date="2015" name="Nature">
        <title>rRNA introns, odd ribosomes, and small enigmatic genomes across a large radiation of phyla.</title>
        <authorList>
            <person name="Brown C.T."/>
            <person name="Hug L.A."/>
            <person name="Thomas B.C."/>
            <person name="Sharon I."/>
            <person name="Castelle C.J."/>
            <person name="Singh A."/>
            <person name="Wilkins M.J."/>
            <person name="Williams K.H."/>
            <person name="Banfield J.F."/>
        </authorList>
    </citation>
    <scope>NUCLEOTIDE SEQUENCE [LARGE SCALE GENOMIC DNA]</scope>
</reference>
<sequence length="340" mass="36253">MYSIKDAAQALGIHPKTIRRWEQVGKFIPQRTPGNQRRFTTQDLTTLKNIKAGLQKPQPVAVRPPPTPIPPAYLYTVIGSIILSLLALGQLYLKNQALIAKPTINELDLSQSAAPALPQVANFLNGQITIGSDTGQLSFLDNKGNLFLKNAALVQGGVFSGFLQLLPSAKPESQLGRQYVDKESGNLMYFDGVDWTVLNQAAASSADLTSLSASPSASALTLPYTVLGGADQEILTIDDNSAYPVLISQPTKILANLYTAKLLDSDSETFFIDPGAADLSLSLAGNATISATLTFSQNGEYLTNTTDNYLIFSGGLGVGGTTKYGFNNEGNINANKIEGH</sequence>